<proteinExistence type="predicted"/>
<keyword evidence="2" id="KW-1185">Reference proteome</keyword>
<dbReference type="EMBL" id="CM026423">
    <property type="protein sequence ID" value="KAG0584298.1"/>
    <property type="molecule type" value="Genomic_DNA"/>
</dbReference>
<evidence type="ECO:0000313" key="1">
    <source>
        <dbReference type="EMBL" id="KAG0584298.1"/>
    </source>
</evidence>
<name>A0A8T0INY7_CERPU</name>
<accession>A0A8T0INY7</accession>
<dbReference type="Proteomes" id="UP000822688">
    <property type="component" value="Chromosome 3"/>
</dbReference>
<sequence length="112" mass="12137">MTARIMKFLRFRFYQPAPTCKCTTKMDLQKCSASWTSVSTTTTNKPVAMPAIAPTLRFSLFFSFEDVIAISAPASANVSTRAMGASAGGGAYKHRFVVYGSQGPSFPPQLEV</sequence>
<gene>
    <name evidence="1" type="ORF">KC19_3G200700</name>
</gene>
<protein>
    <submittedName>
        <fullName evidence="1">Uncharacterized protein</fullName>
    </submittedName>
</protein>
<dbReference type="AlphaFoldDB" id="A0A8T0INY7"/>
<organism evidence="1 2">
    <name type="scientific">Ceratodon purpureus</name>
    <name type="common">Fire moss</name>
    <name type="synonym">Dicranum purpureum</name>
    <dbReference type="NCBI Taxonomy" id="3225"/>
    <lineage>
        <taxon>Eukaryota</taxon>
        <taxon>Viridiplantae</taxon>
        <taxon>Streptophyta</taxon>
        <taxon>Embryophyta</taxon>
        <taxon>Bryophyta</taxon>
        <taxon>Bryophytina</taxon>
        <taxon>Bryopsida</taxon>
        <taxon>Dicranidae</taxon>
        <taxon>Pseudoditrichales</taxon>
        <taxon>Ditrichaceae</taxon>
        <taxon>Ceratodon</taxon>
    </lineage>
</organism>
<reference evidence="1" key="1">
    <citation type="submission" date="2020-06" db="EMBL/GenBank/DDBJ databases">
        <title>WGS assembly of Ceratodon purpureus strain R40.</title>
        <authorList>
            <person name="Carey S.B."/>
            <person name="Jenkins J."/>
            <person name="Shu S."/>
            <person name="Lovell J.T."/>
            <person name="Sreedasyam A."/>
            <person name="Maumus F."/>
            <person name="Tiley G.P."/>
            <person name="Fernandez-Pozo N."/>
            <person name="Barry K."/>
            <person name="Chen C."/>
            <person name="Wang M."/>
            <person name="Lipzen A."/>
            <person name="Daum C."/>
            <person name="Saski C.A."/>
            <person name="Payton A.C."/>
            <person name="Mcbreen J.C."/>
            <person name="Conrad R.E."/>
            <person name="Kollar L.M."/>
            <person name="Olsson S."/>
            <person name="Huttunen S."/>
            <person name="Landis J.B."/>
            <person name="Wickett N.J."/>
            <person name="Johnson M.G."/>
            <person name="Rensing S.A."/>
            <person name="Grimwood J."/>
            <person name="Schmutz J."/>
            <person name="Mcdaniel S.F."/>
        </authorList>
    </citation>
    <scope>NUCLEOTIDE SEQUENCE</scope>
    <source>
        <strain evidence="1">R40</strain>
    </source>
</reference>
<comment type="caution">
    <text evidence="1">The sequence shown here is derived from an EMBL/GenBank/DDBJ whole genome shotgun (WGS) entry which is preliminary data.</text>
</comment>
<evidence type="ECO:0000313" key="2">
    <source>
        <dbReference type="Proteomes" id="UP000822688"/>
    </source>
</evidence>